<organism evidence="2 3">
    <name type="scientific">Paramuricea clavata</name>
    <name type="common">Red gorgonian</name>
    <name type="synonym">Violescent sea-whip</name>
    <dbReference type="NCBI Taxonomy" id="317549"/>
    <lineage>
        <taxon>Eukaryota</taxon>
        <taxon>Metazoa</taxon>
        <taxon>Cnidaria</taxon>
        <taxon>Anthozoa</taxon>
        <taxon>Octocorallia</taxon>
        <taxon>Malacalcyonacea</taxon>
        <taxon>Plexauridae</taxon>
        <taxon>Paramuricea</taxon>
    </lineage>
</organism>
<protein>
    <submittedName>
        <fullName evidence="2">Zinc finger MYM-type 1-like</fullName>
    </submittedName>
</protein>
<evidence type="ECO:0000256" key="1">
    <source>
        <dbReference type="SAM" id="MobiDB-lite"/>
    </source>
</evidence>
<dbReference type="Pfam" id="PF14291">
    <property type="entry name" value="DUF4371"/>
    <property type="match status" value="1"/>
</dbReference>
<dbReference type="SUPFAM" id="SSF53098">
    <property type="entry name" value="Ribonuclease H-like"/>
    <property type="match status" value="1"/>
</dbReference>
<keyword evidence="3" id="KW-1185">Reference proteome</keyword>
<dbReference type="AlphaFoldDB" id="A0A6S7JKJ9"/>
<feature type="region of interest" description="Disordered" evidence="1">
    <location>
        <begin position="86"/>
        <end position="126"/>
    </location>
</feature>
<dbReference type="Proteomes" id="UP001152795">
    <property type="component" value="Unassembled WGS sequence"/>
</dbReference>
<feature type="compositionally biased region" description="Low complexity" evidence="1">
    <location>
        <begin position="157"/>
        <end position="170"/>
    </location>
</feature>
<reference evidence="2" key="1">
    <citation type="submission" date="2020-04" db="EMBL/GenBank/DDBJ databases">
        <authorList>
            <person name="Alioto T."/>
            <person name="Alioto T."/>
            <person name="Gomez Garrido J."/>
        </authorList>
    </citation>
    <scope>NUCLEOTIDE SEQUENCE</scope>
    <source>
        <strain evidence="2">A484AB</strain>
    </source>
</reference>
<gene>
    <name evidence="2" type="ORF">PACLA_8A063223</name>
</gene>
<evidence type="ECO:0000313" key="2">
    <source>
        <dbReference type="EMBL" id="CAB4017212.1"/>
    </source>
</evidence>
<name>A0A6S7JKJ9_PARCT</name>
<dbReference type="EMBL" id="CACRXK020009447">
    <property type="protein sequence ID" value="CAB4017212.1"/>
    <property type="molecule type" value="Genomic_DNA"/>
</dbReference>
<comment type="caution">
    <text evidence="2">The sequence shown here is derived from an EMBL/GenBank/DDBJ whole genome shotgun (WGS) entry which is preliminary data.</text>
</comment>
<proteinExistence type="predicted"/>
<dbReference type="InterPro" id="IPR012337">
    <property type="entry name" value="RNaseH-like_sf"/>
</dbReference>
<dbReference type="PANTHER" id="PTHR45749">
    <property type="match status" value="1"/>
</dbReference>
<dbReference type="InterPro" id="IPR025398">
    <property type="entry name" value="DUF4371"/>
</dbReference>
<feature type="region of interest" description="Disordered" evidence="1">
    <location>
        <begin position="153"/>
        <end position="175"/>
    </location>
</feature>
<evidence type="ECO:0000313" key="3">
    <source>
        <dbReference type="Proteomes" id="UP001152795"/>
    </source>
</evidence>
<sequence length="757" mass="85427">MPNKERCKRQREGKLHTAASNVPKLSCFGFTKITHQSVQVTNTNNESANTSLSNVLHKNNREHDVESVSGIPTSTEVITCTTPVNNDSGININDDDSLLVGNVNESSSDEEDSLSVSNDPDWPETNNDSFFVTPAISVPSETILESESFLDTLAPESDPTSTHPSTTPSPGCQSPCCTQSRIYQPTFDELKKTSVRQTSPDGKHRQCPMSIFSKYSWATYCLTQGSIACFFCKTASEKGLITFTNYKNNAFCAATFANWKRWQEKLEKHHNSNFHREAIEKISCLNNAKMNVGAQLNDKYKGNQELHRYLFLKQLSSLKYLVRQGLALRGHERIDSNLIQLLKTRAEDVPELNNWIENRQYLSPIIINELLEMMGNTALRSILEDIRNNSGFFGLIADESRDISNKEQLTCILRWVSLSDLMTHEDFIGMYLVEKPDAETIAASLKDILLRCSLNLNDCFWQAYDGAATMSGHLSGVAARLQNENPVAFRIHCSNHRLDLALKGCANESKIIGDTLSFVQDLAVFIRHSPLRMSTYENIASESLEDNEHVESLHLLCPTRWTVRTKAILAVLNSYQALYDTLLSISRTASTREIRDKSAGLAIRKMTKFATFFGLHFAVHIFSVSEQLSITMQTKGILAQTVMEGVQALKDNLQQQRDGYDVFFEQISEKAAVLSMVKEPTIPRPHKVPRRLHDGDAEQHHFESEKSMFRAQYFEAIDACLSELNRDSMRNHMNHFDKLKTLSSMLQTESHLNLTIL</sequence>
<dbReference type="OrthoDB" id="8909466at2759"/>
<accession>A0A6S7JKJ9</accession>
<dbReference type="PANTHER" id="PTHR45749:SF21">
    <property type="entry name" value="DUF4371 DOMAIN-CONTAINING PROTEIN"/>
    <property type="match status" value="1"/>
</dbReference>